<dbReference type="EMBL" id="CSBK01004261">
    <property type="protein sequence ID" value="CPB71958.1"/>
    <property type="molecule type" value="Genomic_DNA"/>
</dbReference>
<proteinExistence type="predicted"/>
<dbReference type="AlphaFoldDB" id="A0A0U0V0S1"/>
<feature type="region of interest" description="Disordered" evidence="1">
    <location>
        <begin position="1"/>
        <end position="37"/>
    </location>
</feature>
<evidence type="ECO:0000313" key="4">
    <source>
        <dbReference type="Proteomes" id="UP000038802"/>
    </source>
</evidence>
<evidence type="ECO:0000256" key="1">
    <source>
        <dbReference type="SAM" id="MobiDB-lite"/>
    </source>
</evidence>
<organism evidence="2 4">
    <name type="scientific">Mycobacterium tuberculosis</name>
    <dbReference type="NCBI Taxonomy" id="1773"/>
    <lineage>
        <taxon>Bacteria</taxon>
        <taxon>Bacillati</taxon>
        <taxon>Actinomycetota</taxon>
        <taxon>Actinomycetes</taxon>
        <taxon>Mycobacteriales</taxon>
        <taxon>Mycobacteriaceae</taxon>
        <taxon>Mycobacterium</taxon>
        <taxon>Mycobacterium tuberculosis complex</taxon>
    </lineage>
</organism>
<reference evidence="4 5" key="1">
    <citation type="submission" date="2015-03" db="EMBL/GenBank/DDBJ databases">
        <authorList>
            <consortium name="Pathogen Informatics"/>
        </authorList>
    </citation>
    <scope>NUCLEOTIDE SEQUENCE [LARGE SCALE GENOMIC DNA]</scope>
    <source>
        <strain evidence="4">K00500041</strain>
        <strain evidence="5">N09902308</strain>
    </source>
</reference>
<protein>
    <submittedName>
        <fullName evidence="2">Uncharacterized protein</fullName>
    </submittedName>
</protein>
<dbReference type="EMBL" id="CSAE01000139">
    <property type="protein sequence ID" value="COV54175.1"/>
    <property type="molecule type" value="Genomic_DNA"/>
</dbReference>
<reference evidence="2" key="3">
    <citation type="submission" date="2015-03" db="EMBL/GenBank/DDBJ databases">
        <authorList>
            <person name="Murphy D."/>
        </authorList>
    </citation>
    <scope>NUCLEOTIDE SEQUENCE [LARGE SCALE GENOMIC DNA]</scope>
    <source>
        <strain evidence="2">K00500041</strain>
    </source>
</reference>
<evidence type="ECO:0000313" key="2">
    <source>
        <dbReference type="EMBL" id="COV54175.1"/>
    </source>
</evidence>
<sequence>MIGAVSGGASGIALNSPEAMIRGAGTSAPRPRPLVTA</sequence>
<feature type="compositionally biased region" description="Gly residues" evidence="1">
    <location>
        <begin position="1"/>
        <end position="10"/>
    </location>
</feature>
<gene>
    <name evidence="2" type="ORF">ERS007703_01595</name>
    <name evidence="3" type="ORF">ERS007739_05384</name>
</gene>
<dbReference type="Proteomes" id="UP000039021">
    <property type="component" value="Unassembled WGS sequence"/>
</dbReference>
<evidence type="ECO:0000313" key="3">
    <source>
        <dbReference type="EMBL" id="CPB71958.1"/>
    </source>
</evidence>
<accession>A0A0U0V0S1</accession>
<reference evidence="3" key="2">
    <citation type="submission" date="2015-03" db="EMBL/GenBank/DDBJ databases">
        <authorList>
            <consortium name="Pathogen Informatics"/>
            <person name="Murphy D."/>
        </authorList>
    </citation>
    <scope>NUCLEOTIDE SEQUENCE</scope>
    <source>
        <strain evidence="3">N09902308</strain>
    </source>
</reference>
<dbReference type="Proteomes" id="UP000038802">
    <property type="component" value="Unassembled WGS sequence"/>
</dbReference>
<name>A0A0U0V0S1_MYCTX</name>
<evidence type="ECO:0000313" key="5">
    <source>
        <dbReference type="Proteomes" id="UP000039021"/>
    </source>
</evidence>